<accession>A0A6J7LGH5</accession>
<name>A0A6J7LGH5_9ZZZZ</name>
<protein>
    <submittedName>
        <fullName evidence="1">Unannotated protein</fullName>
    </submittedName>
</protein>
<dbReference type="Pfam" id="PF12787">
    <property type="entry name" value="EcsC"/>
    <property type="match status" value="1"/>
</dbReference>
<dbReference type="InterPro" id="IPR024787">
    <property type="entry name" value="EcsC"/>
</dbReference>
<reference evidence="1" key="1">
    <citation type="submission" date="2020-05" db="EMBL/GenBank/DDBJ databases">
        <authorList>
            <person name="Chiriac C."/>
            <person name="Salcher M."/>
            <person name="Ghai R."/>
            <person name="Kavagutti S V."/>
        </authorList>
    </citation>
    <scope>NUCLEOTIDE SEQUENCE</scope>
</reference>
<dbReference type="AlphaFoldDB" id="A0A6J7LGH5"/>
<evidence type="ECO:0000313" key="1">
    <source>
        <dbReference type="EMBL" id="CAB4967408.1"/>
    </source>
</evidence>
<dbReference type="PANTHER" id="PTHR41260:SF1">
    <property type="entry name" value="PROTEIN ECSC"/>
    <property type="match status" value="1"/>
</dbReference>
<dbReference type="PANTHER" id="PTHR41260">
    <property type="entry name" value="PROTEIN ECSC"/>
    <property type="match status" value="1"/>
</dbReference>
<sequence length="348" mass="36895">MELSPYEQQALNEIEEHKRKLLNAPTRDFIPESARAAVSDAGGRALGKLNKVPGFTKATLKAQSGYIKAAEGLGQFAGTSAQTTLSEKRVLSAFTKRGHDVVTLRDIRSLDLQVVEERVMPRFFGHMYATGAAVEGATAGAVISGGELLAAMGSVAGAGAGATPGVGTVATVMCADAAALLGICSRVVGHTAMYYGYDPSSPGEALFAMSVMNLGSAVTQSGKFAAFMELSAVTQGLARNATWATLNRRVLPRVAQRFASAFGLRMTKTKLGQMVPVVGIAAGAGLNYLIVSRVASAAQWSYRERFINEKRQADGLYVPPRPEDFMEPPEGAIDLMQFIEADDDERVP</sequence>
<proteinExistence type="predicted"/>
<gene>
    <name evidence="1" type="ORF">UFOPK3772_02955</name>
</gene>
<organism evidence="1">
    <name type="scientific">freshwater metagenome</name>
    <dbReference type="NCBI Taxonomy" id="449393"/>
    <lineage>
        <taxon>unclassified sequences</taxon>
        <taxon>metagenomes</taxon>
        <taxon>ecological metagenomes</taxon>
    </lineage>
</organism>
<dbReference type="EMBL" id="CAFBNE010000140">
    <property type="protein sequence ID" value="CAB4967408.1"/>
    <property type="molecule type" value="Genomic_DNA"/>
</dbReference>